<dbReference type="OrthoDB" id="9805754at2"/>
<keyword evidence="7 9" id="KW-0560">Oxidoreductase</keyword>
<dbReference type="EC" id="1.5.1.2" evidence="9 10"/>
<keyword evidence="6 9" id="KW-0521">NADP</keyword>
<dbReference type="FunFam" id="1.10.3730.10:FF:000001">
    <property type="entry name" value="Pyrroline-5-carboxylate reductase"/>
    <property type="match status" value="1"/>
</dbReference>
<evidence type="ECO:0000256" key="6">
    <source>
        <dbReference type="ARBA" id="ARBA00022857"/>
    </source>
</evidence>
<evidence type="ECO:0000256" key="4">
    <source>
        <dbReference type="ARBA" id="ARBA00022605"/>
    </source>
</evidence>
<dbReference type="GO" id="GO:0004735">
    <property type="term" value="F:pyrroline-5-carboxylate reductase activity"/>
    <property type="evidence" value="ECO:0007669"/>
    <property type="project" value="UniProtKB-UniRule"/>
</dbReference>
<keyword evidence="5 9" id="KW-0641">Proline biosynthesis</keyword>
<dbReference type="InterPro" id="IPR028939">
    <property type="entry name" value="P5C_Rdtase_cat_N"/>
</dbReference>
<keyword evidence="16" id="KW-1185">Reference proteome</keyword>
<comment type="function">
    <text evidence="8 9">Catalyzes the reduction of 1-pyrroline-5-carboxylate (PCA) to L-proline.</text>
</comment>
<dbReference type="PANTHER" id="PTHR11645:SF0">
    <property type="entry name" value="PYRROLINE-5-CARBOXYLATE REDUCTASE 3"/>
    <property type="match status" value="1"/>
</dbReference>
<dbReference type="GO" id="GO:0055129">
    <property type="term" value="P:L-proline biosynthetic process"/>
    <property type="evidence" value="ECO:0007669"/>
    <property type="project" value="UniProtKB-UniRule"/>
</dbReference>
<evidence type="ECO:0000256" key="2">
    <source>
        <dbReference type="ARBA" id="ARBA00005525"/>
    </source>
</evidence>
<feature type="domain" description="Pyrroline-5-carboxylate reductase catalytic N-terminal" evidence="13">
    <location>
        <begin position="3"/>
        <end position="98"/>
    </location>
</feature>
<dbReference type="RefSeq" id="WP_106777273.1">
    <property type="nucleotide sequence ID" value="NZ_JYGE01000007.1"/>
</dbReference>
<dbReference type="HAMAP" id="MF_01925">
    <property type="entry name" value="P5C_reductase"/>
    <property type="match status" value="1"/>
</dbReference>
<dbReference type="SUPFAM" id="SSF48179">
    <property type="entry name" value="6-phosphogluconate dehydrogenase C-terminal domain-like"/>
    <property type="match status" value="1"/>
</dbReference>
<dbReference type="InterPro" id="IPR036291">
    <property type="entry name" value="NAD(P)-bd_dom_sf"/>
</dbReference>
<evidence type="ECO:0000256" key="12">
    <source>
        <dbReference type="RuleBase" id="RU003903"/>
    </source>
</evidence>
<dbReference type="AlphaFoldDB" id="A0A2P7PYJ8"/>
<dbReference type="InterPro" id="IPR008927">
    <property type="entry name" value="6-PGluconate_DH-like_C_sf"/>
</dbReference>
<evidence type="ECO:0000256" key="9">
    <source>
        <dbReference type="HAMAP-Rule" id="MF_01925"/>
    </source>
</evidence>
<dbReference type="GO" id="GO:0005737">
    <property type="term" value="C:cytoplasm"/>
    <property type="evidence" value="ECO:0007669"/>
    <property type="project" value="UniProtKB-SubCell"/>
</dbReference>
<reference evidence="15" key="1">
    <citation type="thesis" date="2015" institute="Rutgers" country="The State University of New Jersey, 14 College Farm Rd., New Brunswick, NJ, USA">
        <title>Ammonia toxicity in bacteria and its implications for treatment of and resource recovery from highly nitrogenous organic wastes.</title>
        <authorList>
            <person name="Luther A.K."/>
        </authorList>
    </citation>
    <scope>NUCLEOTIDE SEQUENCE</scope>
    <source>
        <strain evidence="15">RT-10B</strain>
    </source>
</reference>
<evidence type="ECO:0000256" key="7">
    <source>
        <dbReference type="ARBA" id="ARBA00023002"/>
    </source>
</evidence>
<evidence type="ECO:0000256" key="11">
    <source>
        <dbReference type="PIRSR" id="PIRSR000193-1"/>
    </source>
</evidence>
<keyword evidence="3 9" id="KW-0963">Cytoplasm</keyword>
<comment type="similarity">
    <text evidence="2 9 12">Belongs to the pyrroline-5-carboxylate reductase family.</text>
</comment>
<evidence type="ECO:0000259" key="13">
    <source>
        <dbReference type="Pfam" id="PF03807"/>
    </source>
</evidence>
<dbReference type="NCBIfam" id="TIGR00112">
    <property type="entry name" value="proC"/>
    <property type="match status" value="1"/>
</dbReference>
<dbReference type="PANTHER" id="PTHR11645">
    <property type="entry name" value="PYRROLINE-5-CARBOXYLATE REDUCTASE"/>
    <property type="match status" value="1"/>
</dbReference>
<feature type="binding site" evidence="11">
    <location>
        <begin position="69"/>
        <end position="72"/>
    </location>
    <ligand>
        <name>NADP(+)</name>
        <dbReference type="ChEBI" id="CHEBI:58349"/>
    </ligand>
</feature>
<evidence type="ECO:0000256" key="5">
    <source>
        <dbReference type="ARBA" id="ARBA00022650"/>
    </source>
</evidence>
<dbReference type="Pfam" id="PF14748">
    <property type="entry name" value="P5CR_dimer"/>
    <property type="match status" value="1"/>
</dbReference>
<dbReference type="PIRSF" id="PIRSF000193">
    <property type="entry name" value="Pyrrol-5-carb_rd"/>
    <property type="match status" value="1"/>
</dbReference>
<dbReference type="InterPro" id="IPR053790">
    <property type="entry name" value="P5CR-like_CS"/>
</dbReference>
<feature type="domain" description="Pyrroline-5-carboxylate reductase dimerisation" evidence="14">
    <location>
        <begin position="161"/>
        <end position="265"/>
    </location>
</feature>
<evidence type="ECO:0000256" key="3">
    <source>
        <dbReference type="ARBA" id="ARBA00022490"/>
    </source>
</evidence>
<dbReference type="Gene3D" id="3.40.50.720">
    <property type="entry name" value="NAD(P)-binding Rossmann-like Domain"/>
    <property type="match status" value="1"/>
</dbReference>
<dbReference type="SUPFAM" id="SSF51735">
    <property type="entry name" value="NAD(P)-binding Rossmann-fold domains"/>
    <property type="match status" value="1"/>
</dbReference>
<sequence>MKKLGFIGVGNMGAAMLGGLISSETMAAENIMASARSQSTIDQVSSEYGIKTTLDSKELSRFSDIIILALKPNIIGKVLDDLTETLDSKKLVISVAAGVTIDEIEDRIGDDKKIIRAMPNTPALVGEAMSSLSPNSKVNDEDIELAKKIFNSFGKTQVVEESLIDAVIGVSGSSPAYIFMVIEAMADAAVLSGMPRAQAYEFAAQSVYGAAKMVLETKMHPGELKDMVCSPAGTTIKAVDVLEENGLRGTIIKGQLACVEKSKEMTKKK</sequence>
<keyword evidence="4 9" id="KW-0028">Amino-acid biosynthesis</keyword>
<dbReference type="InterPro" id="IPR000304">
    <property type="entry name" value="Pyrroline-COOH_reductase"/>
</dbReference>
<evidence type="ECO:0000256" key="8">
    <source>
        <dbReference type="ARBA" id="ARBA00058118"/>
    </source>
</evidence>
<evidence type="ECO:0000259" key="14">
    <source>
        <dbReference type="Pfam" id="PF14748"/>
    </source>
</evidence>
<dbReference type="UniPathway" id="UPA00098">
    <property type="reaction ID" value="UER00361"/>
</dbReference>
<name>A0A2P7PYJ8_9FIRM</name>
<comment type="catalytic activity">
    <reaction evidence="9 12">
        <text>L-proline + NADP(+) = (S)-1-pyrroline-5-carboxylate + NADPH + 2 H(+)</text>
        <dbReference type="Rhea" id="RHEA:14109"/>
        <dbReference type="ChEBI" id="CHEBI:15378"/>
        <dbReference type="ChEBI" id="CHEBI:17388"/>
        <dbReference type="ChEBI" id="CHEBI:57783"/>
        <dbReference type="ChEBI" id="CHEBI:58349"/>
        <dbReference type="ChEBI" id="CHEBI:60039"/>
        <dbReference type="EC" id="1.5.1.2"/>
    </reaction>
</comment>
<dbReference type="InterPro" id="IPR029036">
    <property type="entry name" value="P5CR_dimer"/>
</dbReference>
<comment type="pathway">
    <text evidence="9 12">Amino-acid biosynthesis; L-proline biosynthesis; L-proline from L-glutamate 5-semialdehyde: step 1/1.</text>
</comment>
<accession>A0A2P7PYJ8</accession>
<dbReference type="PROSITE" id="PS00521">
    <property type="entry name" value="P5CR"/>
    <property type="match status" value="1"/>
</dbReference>
<comment type="subcellular location">
    <subcellularLocation>
        <location evidence="1 9">Cytoplasm</location>
    </subcellularLocation>
</comment>
<dbReference type="Pfam" id="PF03807">
    <property type="entry name" value="F420_oxidored"/>
    <property type="match status" value="1"/>
</dbReference>
<organism evidence="15 16">
    <name type="scientific">Peptostreptococcus russellii</name>
    <dbReference type="NCBI Taxonomy" id="215200"/>
    <lineage>
        <taxon>Bacteria</taxon>
        <taxon>Bacillati</taxon>
        <taxon>Bacillota</taxon>
        <taxon>Clostridia</taxon>
        <taxon>Peptostreptococcales</taxon>
        <taxon>Peptostreptococcaceae</taxon>
        <taxon>Peptostreptococcus</taxon>
    </lineage>
</organism>
<evidence type="ECO:0000256" key="10">
    <source>
        <dbReference type="NCBIfam" id="TIGR00112"/>
    </source>
</evidence>
<comment type="caution">
    <text evidence="15">The sequence shown here is derived from an EMBL/GenBank/DDBJ whole genome shotgun (WGS) entry which is preliminary data.</text>
</comment>
<proteinExistence type="inferred from homology"/>
<gene>
    <name evidence="9" type="primary">proC</name>
    <name evidence="15" type="ORF">UF10_07910</name>
</gene>
<evidence type="ECO:0000256" key="1">
    <source>
        <dbReference type="ARBA" id="ARBA00004496"/>
    </source>
</evidence>
<dbReference type="Proteomes" id="UP000241434">
    <property type="component" value="Unassembled WGS sequence"/>
</dbReference>
<protein>
    <recommendedName>
        <fullName evidence="9 10">Pyrroline-5-carboxylate reductase</fullName>
        <shortName evidence="9">P5C reductase</shortName>
        <shortName evidence="9">P5CR</shortName>
        <ecNumber evidence="9 10">1.5.1.2</ecNumber>
    </recommendedName>
    <alternativeName>
        <fullName evidence="9">PCA reductase</fullName>
    </alternativeName>
</protein>
<evidence type="ECO:0000313" key="15">
    <source>
        <dbReference type="EMBL" id="PSJ30785.1"/>
    </source>
</evidence>
<feature type="binding site" evidence="11">
    <location>
        <begin position="7"/>
        <end position="12"/>
    </location>
    <ligand>
        <name>NADP(+)</name>
        <dbReference type="ChEBI" id="CHEBI:58349"/>
    </ligand>
</feature>
<comment type="catalytic activity">
    <reaction evidence="9">
        <text>L-proline + NAD(+) = (S)-1-pyrroline-5-carboxylate + NADH + 2 H(+)</text>
        <dbReference type="Rhea" id="RHEA:14105"/>
        <dbReference type="ChEBI" id="CHEBI:15378"/>
        <dbReference type="ChEBI" id="CHEBI:17388"/>
        <dbReference type="ChEBI" id="CHEBI:57540"/>
        <dbReference type="ChEBI" id="CHEBI:57945"/>
        <dbReference type="ChEBI" id="CHEBI:60039"/>
        <dbReference type="EC" id="1.5.1.2"/>
    </reaction>
</comment>
<evidence type="ECO:0000313" key="16">
    <source>
        <dbReference type="Proteomes" id="UP000241434"/>
    </source>
</evidence>
<dbReference type="Gene3D" id="1.10.3730.10">
    <property type="entry name" value="ProC C-terminal domain-like"/>
    <property type="match status" value="1"/>
</dbReference>
<dbReference type="EMBL" id="JYGE01000007">
    <property type="protein sequence ID" value="PSJ30785.1"/>
    <property type="molecule type" value="Genomic_DNA"/>
</dbReference>
<dbReference type="FunFam" id="3.40.50.720:FF:000190">
    <property type="entry name" value="Pyrroline-5-carboxylate reductase"/>
    <property type="match status" value="1"/>
</dbReference>